<evidence type="ECO:0000256" key="2">
    <source>
        <dbReference type="ARBA" id="ARBA00022827"/>
    </source>
</evidence>
<dbReference type="FunFam" id="3.30.465.10:FF:000017">
    <property type="entry name" value="Xanthine dehydrogenase, FAD binding subunit"/>
    <property type="match status" value="1"/>
</dbReference>
<protein>
    <submittedName>
        <fullName evidence="5">Carbon monoxide dehydrogenase</fullName>
    </submittedName>
</protein>
<keyword evidence="6" id="KW-1185">Reference proteome</keyword>
<evidence type="ECO:0000313" key="6">
    <source>
        <dbReference type="Proteomes" id="UP000331127"/>
    </source>
</evidence>
<dbReference type="Gene3D" id="3.30.465.10">
    <property type="match status" value="1"/>
</dbReference>
<dbReference type="Gene3D" id="3.30.390.50">
    <property type="entry name" value="CO dehydrogenase flavoprotein, C-terminal domain"/>
    <property type="match status" value="1"/>
</dbReference>
<dbReference type="Proteomes" id="UP000331127">
    <property type="component" value="Unassembled WGS sequence"/>
</dbReference>
<dbReference type="AlphaFoldDB" id="A0A5M3WVK8"/>
<keyword evidence="1" id="KW-0285">Flavoprotein</keyword>
<name>A0A5M3WVK8_9ACTN</name>
<evidence type="ECO:0000256" key="1">
    <source>
        <dbReference type="ARBA" id="ARBA00022630"/>
    </source>
</evidence>
<dbReference type="GO" id="GO:0016491">
    <property type="term" value="F:oxidoreductase activity"/>
    <property type="evidence" value="ECO:0007669"/>
    <property type="project" value="UniProtKB-KW"/>
</dbReference>
<dbReference type="PANTHER" id="PTHR42659">
    <property type="entry name" value="XANTHINE DEHYDROGENASE SUBUNIT C-RELATED"/>
    <property type="match status" value="1"/>
</dbReference>
<reference evidence="5 6" key="1">
    <citation type="submission" date="2019-10" db="EMBL/GenBank/DDBJ databases">
        <title>Whole genome shotgun sequence of Acrocarpospora macrocephala NBRC 16266.</title>
        <authorList>
            <person name="Ichikawa N."/>
            <person name="Kimura A."/>
            <person name="Kitahashi Y."/>
            <person name="Komaki H."/>
            <person name="Oguchi A."/>
        </authorList>
    </citation>
    <scope>NUCLEOTIDE SEQUENCE [LARGE SCALE GENOMIC DNA]</scope>
    <source>
        <strain evidence="5 6">NBRC 16266</strain>
    </source>
</reference>
<proteinExistence type="predicted"/>
<dbReference type="EMBL" id="BLAE01000035">
    <property type="protein sequence ID" value="GES12262.1"/>
    <property type="molecule type" value="Genomic_DNA"/>
</dbReference>
<dbReference type="InterPro" id="IPR016169">
    <property type="entry name" value="FAD-bd_PCMH_sub2"/>
</dbReference>
<dbReference type="InterPro" id="IPR016167">
    <property type="entry name" value="FAD-bd_PCMH_sub1"/>
</dbReference>
<keyword evidence="3" id="KW-0560">Oxidoreductase</keyword>
<comment type="caution">
    <text evidence="5">The sequence shown here is derived from an EMBL/GenBank/DDBJ whole genome shotgun (WGS) entry which is preliminary data.</text>
</comment>
<organism evidence="5 6">
    <name type="scientific">Acrocarpospora macrocephala</name>
    <dbReference type="NCBI Taxonomy" id="150177"/>
    <lineage>
        <taxon>Bacteria</taxon>
        <taxon>Bacillati</taxon>
        <taxon>Actinomycetota</taxon>
        <taxon>Actinomycetes</taxon>
        <taxon>Streptosporangiales</taxon>
        <taxon>Streptosporangiaceae</taxon>
        <taxon>Acrocarpospora</taxon>
    </lineage>
</organism>
<dbReference type="PROSITE" id="PS51387">
    <property type="entry name" value="FAD_PCMH"/>
    <property type="match status" value="1"/>
</dbReference>
<accession>A0A5M3WVK8</accession>
<dbReference type="SUPFAM" id="SSF55447">
    <property type="entry name" value="CO dehydrogenase flavoprotein C-terminal domain-like"/>
    <property type="match status" value="1"/>
</dbReference>
<evidence type="ECO:0000259" key="4">
    <source>
        <dbReference type="PROSITE" id="PS51387"/>
    </source>
</evidence>
<dbReference type="Pfam" id="PF03450">
    <property type="entry name" value="CO_deh_flav_C"/>
    <property type="match status" value="1"/>
</dbReference>
<dbReference type="InterPro" id="IPR036683">
    <property type="entry name" value="CO_DH_flav_C_dom_sf"/>
</dbReference>
<dbReference type="Pfam" id="PF00941">
    <property type="entry name" value="FAD_binding_5"/>
    <property type="match status" value="1"/>
</dbReference>
<dbReference type="InterPro" id="IPR036318">
    <property type="entry name" value="FAD-bd_PCMH-like_sf"/>
</dbReference>
<feature type="domain" description="FAD-binding PCMH-type" evidence="4">
    <location>
        <begin position="1"/>
        <end position="158"/>
    </location>
</feature>
<dbReference type="InterPro" id="IPR002346">
    <property type="entry name" value="Mopterin_DH_FAD-bd"/>
</dbReference>
<gene>
    <name evidence="5" type="ORF">Amac_058590</name>
</gene>
<dbReference type="Gene3D" id="3.30.43.10">
    <property type="entry name" value="Uridine Diphospho-n-acetylenolpyruvylglucosamine Reductase, domain 2"/>
    <property type="match status" value="1"/>
</dbReference>
<dbReference type="OrthoDB" id="9793944at2"/>
<dbReference type="InterPro" id="IPR005107">
    <property type="entry name" value="CO_DH_flav_C"/>
</dbReference>
<dbReference type="InterPro" id="IPR051312">
    <property type="entry name" value="Diverse_Substr_Oxidored"/>
</dbReference>
<evidence type="ECO:0000313" key="5">
    <source>
        <dbReference type="EMBL" id="GES12262.1"/>
    </source>
</evidence>
<keyword evidence="2" id="KW-0274">FAD</keyword>
<dbReference type="GO" id="GO:0071949">
    <property type="term" value="F:FAD binding"/>
    <property type="evidence" value="ECO:0007669"/>
    <property type="project" value="InterPro"/>
</dbReference>
<evidence type="ECO:0000256" key="3">
    <source>
        <dbReference type="ARBA" id="ARBA00023002"/>
    </source>
</evidence>
<dbReference type="InterPro" id="IPR016166">
    <property type="entry name" value="FAD-bd_PCMH"/>
</dbReference>
<sequence>MLVDTDGAAVLAGGQTLINVLKLNLAAPTALVDIHRLPELRIIKPAEDGALVIGAAATYAQVAADPIVSSAQPSVAAMAAGLVDRQVRNRGTIGGNCCLNDPTNNFPPLLAALDARFRIAGPAGERVLDAADFFTGTMSTALTPDEILIAIEIPPLPGNARIAHRHLQIGADSWAVARAAVRLDIDAGIVTSARLVAGAVQNSPVRLHDIETTLTGRTADASLPLAALEAFDDTRIVTVDDVHCSAAYRKQMCKIQVRRALEEILAQGSRS</sequence>
<dbReference type="SMART" id="SM01092">
    <property type="entry name" value="CO_deh_flav_C"/>
    <property type="match status" value="1"/>
</dbReference>
<dbReference type="PANTHER" id="PTHR42659:SF2">
    <property type="entry name" value="XANTHINE DEHYDROGENASE SUBUNIT C-RELATED"/>
    <property type="match status" value="1"/>
</dbReference>
<dbReference type="SUPFAM" id="SSF56176">
    <property type="entry name" value="FAD-binding/transporter-associated domain-like"/>
    <property type="match status" value="1"/>
</dbReference>